<gene>
    <name evidence="1" type="ORF">N5B56_01790</name>
</gene>
<keyword evidence="2" id="KW-1185">Reference proteome</keyword>
<evidence type="ECO:0000313" key="2">
    <source>
        <dbReference type="Proteomes" id="UP001431199"/>
    </source>
</evidence>
<sequence length="80" mass="8933">MRVLCKINNEPTVVEAVVIGYDIHIVGEEGGMYVKTRDGEILINVNLTRDECSDICMKAASYGWIDITQHGNMMVGEMIE</sequence>
<proteinExistence type="predicted"/>
<evidence type="ECO:0000313" key="1">
    <source>
        <dbReference type="EMBL" id="MCT7397819.1"/>
    </source>
</evidence>
<reference evidence="1" key="1">
    <citation type="submission" date="2022-09" db="EMBL/GenBank/DDBJ databases">
        <title>Eubacterium sp. LFL-14 isolated from human feces.</title>
        <authorList>
            <person name="Liu F."/>
        </authorList>
    </citation>
    <scope>NUCLEOTIDE SEQUENCE</scope>
    <source>
        <strain evidence="1">LFL-14</strain>
    </source>
</reference>
<dbReference type="EMBL" id="JAODBU010000002">
    <property type="protein sequence ID" value="MCT7397819.1"/>
    <property type="molecule type" value="Genomic_DNA"/>
</dbReference>
<organism evidence="1 2">
    <name type="scientific">Eubacterium album</name>
    <dbReference type="NCBI Taxonomy" id="2978477"/>
    <lineage>
        <taxon>Bacteria</taxon>
        <taxon>Bacillati</taxon>
        <taxon>Bacillota</taxon>
        <taxon>Clostridia</taxon>
        <taxon>Eubacteriales</taxon>
        <taxon>Eubacteriaceae</taxon>
        <taxon>Eubacterium</taxon>
    </lineage>
</organism>
<dbReference type="Proteomes" id="UP001431199">
    <property type="component" value="Unassembled WGS sequence"/>
</dbReference>
<protein>
    <submittedName>
        <fullName evidence="1">Uncharacterized protein</fullName>
    </submittedName>
</protein>
<accession>A0ABT2LX26</accession>
<name>A0ABT2LX26_9FIRM</name>
<dbReference type="RefSeq" id="WP_260978255.1">
    <property type="nucleotide sequence ID" value="NZ_JAODBU010000002.1"/>
</dbReference>
<comment type="caution">
    <text evidence="1">The sequence shown here is derived from an EMBL/GenBank/DDBJ whole genome shotgun (WGS) entry which is preliminary data.</text>
</comment>